<protein>
    <submittedName>
        <fullName evidence="1">Uncharacterized protein</fullName>
    </submittedName>
</protein>
<gene>
    <name evidence="1" type="ORF">Vadar_007112</name>
</gene>
<organism evidence="1 2">
    <name type="scientific">Vaccinium darrowii</name>
    <dbReference type="NCBI Taxonomy" id="229202"/>
    <lineage>
        <taxon>Eukaryota</taxon>
        <taxon>Viridiplantae</taxon>
        <taxon>Streptophyta</taxon>
        <taxon>Embryophyta</taxon>
        <taxon>Tracheophyta</taxon>
        <taxon>Spermatophyta</taxon>
        <taxon>Magnoliopsida</taxon>
        <taxon>eudicotyledons</taxon>
        <taxon>Gunneridae</taxon>
        <taxon>Pentapetalae</taxon>
        <taxon>asterids</taxon>
        <taxon>Ericales</taxon>
        <taxon>Ericaceae</taxon>
        <taxon>Vaccinioideae</taxon>
        <taxon>Vaccinieae</taxon>
        <taxon>Vaccinium</taxon>
    </lineage>
</organism>
<accession>A0ACB7ZAY9</accession>
<sequence>MVLQKRLYYGFDGYQVPPMPRATRSARRRCSFSKKVDNNQMCAFDLLATVAGKLLLEEESPPTSSDRVNEKEPSPILEDAIKKEQQDEDKISKVEPCWGLESMITSNCSENVAKRKIQVGSFASKVELASSGYPESCDCTDGDKYKKQLIELQKNASNIAKADICSFDDITVRDRKHPALVSVDNCVTLPLCTDHFSCGSFPAIREDVKLVIRDDDENSSGCTHPRSTPEKPFRPPSSVDNPQSSVDNPPSCVDNRRIGNRFASKYWKVNPKLKREEEHFNADSEVKPVYHHRKFCYEHHRSQRDYPIKKRKFYYDRSSVPNPDRGMSCKGITSFPRKKFTCDTSGSSATMCGASGKPACAAGQCAAFQSGDSHVKLSIKSFNVPELLIEIPESATVGSLKRTVTEAVTRILGGGLHVGLLFQGKKIRDDNKTLLQTGISDNKLDAVGFSLEPSSSGSPAPACMRHKDSPLPLTCESPQPLKRYRPTPIAVPDHPLLNLGSFVESDHDSAPSPPNMSIDKNLTDSRALVAVPSMNVEALAVVPARKSKRSEAVQRRIRRPFSVSEVEALVQAVEKLGTGRWRDVKLRAFDNAKHRTYVDLKDKWKTLVHTARISPQQRRGEPVPQELLDRVLNAHAYWAKQQAKPETLRLL</sequence>
<reference evidence="1 2" key="1">
    <citation type="journal article" date="2021" name="Hortic Res">
        <title>High-quality reference genome and annotation aids understanding of berry development for evergreen blueberry (Vaccinium darrowii).</title>
        <authorList>
            <person name="Yu J."/>
            <person name="Hulse-Kemp A.M."/>
            <person name="Babiker E."/>
            <person name="Staton M."/>
        </authorList>
    </citation>
    <scope>NUCLEOTIDE SEQUENCE [LARGE SCALE GENOMIC DNA]</scope>
    <source>
        <strain evidence="2">cv. NJ 8807/NJ 8810</strain>
        <tissue evidence="1">Young leaf</tissue>
    </source>
</reference>
<dbReference type="EMBL" id="CM037162">
    <property type="protein sequence ID" value="KAH7862606.1"/>
    <property type="molecule type" value="Genomic_DNA"/>
</dbReference>
<name>A0ACB7ZAY9_9ERIC</name>
<evidence type="ECO:0000313" key="2">
    <source>
        <dbReference type="Proteomes" id="UP000828048"/>
    </source>
</evidence>
<comment type="caution">
    <text evidence="1">The sequence shown here is derived from an EMBL/GenBank/DDBJ whole genome shotgun (WGS) entry which is preliminary data.</text>
</comment>
<proteinExistence type="predicted"/>
<evidence type="ECO:0000313" key="1">
    <source>
        <dbReference type="EMBL" id="KAH7862606.1"/>
    </source>
</evidence>
<keyword evidence="2" id="KW-1185">Reference proteome</keyword>
<dbReference type="Proteomes" id="UP000828048">
    <property type="component" value="Chromosome 12"/>
</dbReference>